<dbReference type="PANTHER" id="PTHR43330:SF27">
    <property type="entry name" value="METHIONINE AMINOPEPTIDASE"/>
    <property type="match status" value="1"/>
</dbReference>
<dbReference type="Pfam" id="PF00557">
    <property type="entry name" value="Peptidase_M24"/>
    <property type="match status" value="1"/>
</dbReference>
<gene>
    <name evidence="6" type="primary">map</name>
    <name evidence="9" type="ORF">H4W27_000197</name>
</gene>
<evidence type="ECO:0000256" key="4">
    <source>
        <dbReference type="ARBA" id="ARBA00022723"/>
    </source>
</evidence>
<sequence>MFSRGRIELKSTEQLHHMAAAGAILNEALDATLAAAVPGTTTAQLNDVFAELITARGARPNFLNYHGFPGYICTSVNEEVVHGIPGERVLQEGDVLKVDGGCIVEGWHSDSARTAILGSAQEGTADPEDERLSQITAGAMWRGIAAFAEARSTGEIGEAIEDYVAAQPGKQLGILEDYVGHGIGSQMHMAPDVFNYSTGMKGARIKPGMALAIEPMLTRGGIETRVLGDDWTVVTTDRSHASQWEHSVARHAEGIWVLTAADGGASELVPLGVTPVPIPAD</sequence>
<dbReference type="InterPro" id="IPR036005">
    <property type="entry name" value="Creatinase/aminopeptidase-like"/>
</dbReference>
<dbReference type="GO" id="GO:0004239">
    <property type="term" value="F:initiator methionyl aminopeptidase activity"/>
    <property type="evidence" value="ECO:0007669"/>
    <property type="project" value="UniProtKB-EC"/>
</dbReference>
<evidence type="ECO:0000313" key="9">
    <source>
        <dbReference type="EMBL" id="MBE1523079.1"/>
    </source>
</evidence>
<dbReference type="EMBL" id="JADBED010000001">
    <property type="protein sequence ID" value="MBE1523079.1"/>
    <property type="molecule type" value="Genomic_DNA"/>
</dbReference>
<evidence type="ECO:0000313" key="10">
    <source>
        <dbReference type="Proteomes" id="UP000643525"/>
    </source>
</evidence>
<feature type="binding site" evidence="6">
    <location>
        <position position="110"/>
    </location>
    <ligand>
        <name>a divalent metal cation</name>
        <dbReference type="ChEBI" id="CHEBI:60240"/>
        <label>1</label>
    </ligand>
</feature>
<dbReference type="NCBIfam" id="TIGR00500">
    <property type="entry name" value="met_pdase_I"/>
    <property type="match status" value="1"/>
</dbReference>
<feature type="binding site" evidence="6">
    <location>
        <position position="181"/>
    </location>
    <ligand>
        <name>a divalent metal cation</name>
        <dbReference type="ChEBI" id="CHEBI:60240"/>
        <label>2</label>
        <note>catalytic</note>
    </ligand>
</feature>
<keyword evidence="3 6" id="KW-0645">Protease</keyword>
<protein>
    <recommendedName>
        <fullName evidence="6 7">Methionine aminopeptidase</fullName>
        <shortName evidence="6">MAP</shortName>
        <shortName evidence="6">MetAP</shortName>
        <ecNumber evidence="6 7">3.4.11.18</ecNumber>
    </recommendedName>
    <alternativeName>
        <fullName evidence="6">Peptidase M</fullName>
    </alternativeName>
</protein>
<name>A0ABR9JAX5_9MICC</name>
<dbReference type="InterPro" id="IPR000994">
    <property type="entry name" value="Pept_M24"/>
</dbReference>
<dbReference type="PRINTS" id="PR00599">
    <property type="entry name" value="MAPEPTIDASE"/>
</dbReference>
<dbReference type="InterPro" id="IPR002467">
    <property type="entry name" value="Pept_M24A_MAP1"/>
</dbReference>
<keyword evidence="5 6" id="KW-0378">Hydrolase</keyword>
<keyword evidence="2 6" id="KW-0031">Aminopeptidase</keyword>
<dbReference type="PROSITE" id="PS00680">
    <property type="entry name" value="MAP_1"/>
    <property type="match status" value="1"/>
</dbReference>
<evidence type="ECO:0000256" key="7">
    <source>
        <dbReference type="RuleBase" id="RU003653"/>
    </source>
</evidence>
<comment type="function">
    <text evidence="1 6">Removes the N-terminal methionine from nascent proteins. The N-terminal methionine is often cleaved when the second residue in the primary sequence is small and uncharged (Met-Ala-, Cys, Gly, Pro, Ser, Thr, or Val). Requires deformylation of the N(alpha)-formylated initiator methionine before it can be hydrolyzed.</text>
</comment>
<evidence type="ECO:0000256" key="5">
    <source>
        <dbReference type="ARBA" id="ARBA00022801"/>
    </source>
</evidence>
<accession>A0ABR9JAX5</accession>
<feature type="binding site" evidence="6">
    <location>
        <position position="214"/>
    </location>
    <ligand>
        <name>a divalent metal cation</name>
        <dbReference type="ChEBI" id="CHEBI:60240"/>
        <label>2</label>
        <note>catalytic</note>
    </ligand>
</feature>
<feature type="binding site" evidence="6">
    <location>
        <position position="110"/>
    </location>
    <ligand>
        <name>a divalent metal cation</name>
        <dbReference type="ChEBI" id="CHEBI:60240"/>
        <label>2</label>
        <note>catalytic</note>
    </ligand>
</feature>
<comment type="cofactor">
    <cofactor evidence="6">
        <name>Co(2+)</name>
        <dbReference type="ChEBI" id="CHEBI:48828"/>
    </cofactor>
    <cofactor evidence="6">
        <name>Zn(2+)</name>
        <dbReference type="ChEBI" id="CHEBI:29105"/>
    </cofactor>
    <cofactor evidence="6">
        <name>Mn(2+)</name>
        <dbReference type="ChEBI" id="CHEBI:29035"/>
    </cofactor>
    <cofactor evidence="6">
        <name>Fe(2+)</name>
        <dbReference type="ChEBI" id="CHEBI:29033"/>
    </cofactor>
    <text evidence="6">Binds 2 divalent metal cations per subunit. Has a high-affinity and a low affinity metal-binding site. The true nature of the physiological cofactor is under debate. The enzyme is active with cobalt, zinc, manganese or divalent iron ions. Most likely, methionine aminopeptidases function as mononuclear Fe(2+)-metalloproteases under physiological conditions, and the catalytically relevant metal-binding site has been assigned to the histidine-containing high-affinity site.</text>
</comment>
<dbReference type="Proteomes" id="UP000643525">
    <property type="component" value="Unassembled WGS sequence"/>
</dbReference>
<evidence type="ECO:0000259" key="8">
    <source>
        <dbReference type="Pfam" id="PF00557"/>
    </source>
</evidence>
<feature type="binding site" evidence="6">
    <location>
        <position position="245"/>
    </location>
    <ligand>
        <name>a divalent metal cation</name>
        <dbReference type="ChEBI" id="CHEBI:60240"/>
        <label>1</label>
    </ligand>
</feature>
<keyword evidence="4 6" id="KW-0479">Metal-binding</keyword>
<evidence type="ECO:0000256" key="3">
    <source>
        <dbReference type="ARBA" id="ARBA00022670"/>
    </source>
</evidence>
<comment type="caution">
    <text evidence="9">The sequence shown here is derived from an EMBL/GenBank/DDBJ whole genome shotgun (WGS) entry which is preliminary data.</text>
</comment>
<dbReference type="HAMAP" id="MF_01974">
    <property type="entry name" value="MetAP_1"/>
    <property type="match status" value="1"/>
</dbReference>
<feature type="binding site" evidence="6">
    <location>
        <position position="99"/>
    </location>
    <ligand>
        <name>a divalent metal cation</name>
        <dbReference type="ChEBI" id="CHEBI:60240"/>
        <label>1</label>
    </ligand>
</feature>
<keyword evidence="10" id="KW-1185">Reference proteome</keyword>
<proteinExistence type="inferred from homology"/>
<comment type="catalytic activity">
    <reaction evidence="6 7">
        <text>Release of N-terminal amino acids, preferentially methionine, from peptides and arylamides.</text>
        <dbReference type="EC" id="3.4.11.18"/>
    </reaction>
</comment>
<dbReference type="PANTHER" id="PTHR43330">
    <property type="entry name" value="METHIONINE AMINOPEPTIDASE"/>
    <property type="match status" value="1"/>
</dbReference>
<comment type="similarity">
    <text evidence="6">Belongs to the peptidase M24A family. Methionine aminopeptidase type 1 subfamily.</text>
</comment>
<dbReference type="SUPFAM" id="SSF55920">
    <property type="entry name" value="Creatinase/aminopeptidase"/>
    <property type="match status" value="1"/>
</dbReference>
<reference evidence="9 10" key="1">
    <citation type="submission" date="2020-10" db="EMBL/GenBank/DDBJ databases">
        <title>Sequencing the genomes of 1000 actinobacteria strains.</title>
        <authorList>
            <person name="Klenk H.-P."/>
        </authorList>
    </citation>
    <scope>NUCLEOTIDE SEQUENCE [LARGE SCALE GENOMIC DNA]</scope>
    <source>
        <strain evidence="9 10">DSM 15666</strain>
    </source>
</reference>
<dbReference type="EC" id="3.4.11.18" evidence="6 7"/>
<dbReference type="CDD" id="cd01086">
    <property type="entry name" value="MetAP1"/>
    <property type="match status" value="1"/>
</dbReference>
<evidence type="ECO:0000256" key="6">
    <source>
        <dbReference type="HAMAP-Rule" id="MF_01974"/>
    </source>
</evidence>
<dbReference type="Gene3D" id="3.90.230.10">
    <property type="entry name" value="Creatinase/methionine aminopeptidase superfamily"/>
    <property type="match status" value="1"/>
</dbReference>
<feature type="binding site" evidence="6">
    <location>
        <position position="188"/>
    </location>
    <ligand>
        <name>substrate</name>
    </ligand>
</feature>
<evidence type="ECO:0000256" key="1">
    <source>
        <dbReference type="ARBA" id="ARBA00002521"/>
    </source>
</evidence>
<feature type="domain" description="Peptidase M24" evidence="8">
    <location>
        <begin position="17"/>
        <end position="221"/>
    </location>
</feature>
<comment type="subunit">
    <text evidence="6">Monomer.</text>
</comment>
<feature type="binding site" evidence="6">
    <location>
        <position position="82"/>
    </location>
    <ligand>
        <name>substrate</name>
    </ligand>
</feature>
<organism evidence="9 10">
    <name type="scientific">Nesterenkonia lutea</name>
    <dbReference type="NCBI Taxonomy" id="272919"/>
    <lineage>
        <taxon>Bacteria</taxon>
        <taxon>Bacillati</taxon>
        <taxon>Actinomycetota</taxon>
        <taxon>Actinomycetes</taxon>
        <taxon>Micrococcales</taxon>
        <taxon>Micrococcaceae</taxon>
        <taxon>Nesterenkonia</taxon>
    </lineage>
</organism>
<feature type="binding site" evidence="6">
    <location>
        <position position="245"/>
    </location>
    <ligand>
        <name>a divalent metal cation</name>
        <dbReference type="ChEBI" id="CHEBI:60240"/>
        <label>2</label>
        <note>catalytic</note>
    </ligand>
</feature>
<evidence type="ECO:0000256" key="2">
    <source>
        <dbReference type="ARBA" id="ARBA00022438"/>
    </source>
</evidence>
<dbReference type="InterPro" id="IPR001714">
    <property type="entry name" value="Pept_M24_MAP"/>
</dbReference>